<dbReference type="InterPro" id="IPR036390">
    <property type="entry name" value="WH_DNA-bd_sf"/>
</dbReference>
<reference evidence="6 7" key="1">
    <citation type="submission" date="2023-10" db="EMBL/GenBank/DDBJ databases">
        <title>Roseovarius strain S88 nov., isolated from a marine algae.</title>
        <authorList>
            <person name="Lee M.W."/>
            <person name="Lee J.K."/>
            <person name="Kim J.M."/>
            <person name="Choi D.G."/>
            <person name="Baek J.H."/>
            <person name="Bayburt H."/>
            <person name="Jung J.J."/>
            <person name="Han D.M."/>
            <person name="Jeon C.O."/>
        </authorList>
    </citation>
    <scope>NUCLEOTIDE SEQUENCE [LARGE SCALE GENOMIC DNA]</scope>
    <source>
        <strain evidence="6 7">S88</strain>
    </source>
</reference>
<keyword evidence="4" id="KW-0804">Transcription</keyword>
<dbReference type="InterPro" id="IPR058163">
    <property type="entry name" value="LysR-type_TF_proteobact-type"/>
</dbReference>
<dbReference type="Proteomes" id="UP001364156">
    <property type="component" value="Chromosome"/>
</dbReference>
<evidence type="ECO:0000259" key="5">
    <source>
        <dbReference type="PROSITE" id="PS50931"/>
    </source>
</evidence>
<dbReference type="CDD" id="cd08432">
    <property type="entry name" value="PBP2_GcdR_TrpI_HvrB_AmpR_like"/>
    <property type="match status" value="1"/>
</dbReference>
<evidence type="ECO:0000256" key="4">
    <source>
        <dbReference type="ARBA" id="ARBA00023163"/>
    </source>
</evidence>
<evidence type="ECO:0000313" key="7">
    <source>
        <dbReference type="Proteomes" id="UP001364156"/>
    </source>
</evidence>
<dbReference type="Pfam" id="PF00126">
    <property type="entry name" value="HTH_1"/>
    <property type="match status" value="1"/>
</dbReference>
<dbReference type="InterPro" id="IPR036388">
    <property type="entry name" value="WH-like_DNA-bd_sf"/>
</dbReference>
<comment type="similarity">
    <text evidence="1">Belongs to the LysR transcriptional regulatory family.</text>
</comment>
<dbReference type="PANTHER" id="PTHR30537">
    <property type="entry name" value="HTH-TYPE TRANSCRIPTIONAL REGULATOR"/>
    <property type="match status" value="1"/>
</dbReference>
<dbReference type="SUPFAM" id="SSF53850">
    <property type="entry name" value="Periplasmic binding protein-like II"/>
    <property type="match status" value="1"/>
</dbReference>
<evidence type="ECO:0000256" key="3">
    <source>
        <dbReference type="ARBA" id="ARBA00023125"/>
    </source>
</evidence>
<organism evidence="6 7">
    <name type="scientific">Roseovarius phycicola</name>
    <dbReference type="NCBI Taxonomy" id="3080976"/>
    <lineage>
        <taxon>Bacteria</taxon>
        <taxon>Pseudomonadati</taxon>
        <taxon>Pseudomonadota</taxon>
        <taxon>Alphaproteobacteria</taxon>
        <taxon>Rhodobacterales</taxon>
        <taxon>Roseobacteraceae</taxon>
        <taxon>Roseovarius</taxon>
    </lineage>
</organism>
<evidence type="ECO:0000313" key="6">
    <source>
        <dbReference type="EMBL" id="WWR48120.1"/>
    </source>
</evidence>
<name>A0ABZ2HS76_9RHOB</name>
<keyword evidence="3" id="KW-0238">DNA-binding</keyword>
<dbReference type="Gene3D" id="1.10.10.10">
    <property type="entry name" value="Winged helix-like DNA-binding domain superfamily/Winged helix DNA-binding domain"/>
    <property type="match status" value="1"/>
</dbReference>
<protein>
    <submittedName>
        <fullName evidence="6">LysR substrate-binding domain-containing protein</fullName>
    </submittedName>
</protein>
<dbReference type="EMBL" id="CP146069">
    <property type="protein sequence ID" value="WWR48120.1"/>
    <property type="molecule type" value="Genomic_DNA"/>
</dbReference>
<evidence type="ECO:0000256" key="2">
    <source>
        <dbReference type="ARBA" id="ARBA00023015"/>
    </source>
</evidence>
<accession>A0ABZ2HS76</accession>
<feature type="domain" description="HTH lysR-type" evidence="5">
    <location>
        <begin position="6"/>
        <end position="63"/>
    </location>
</feature>
<dbReference type="Gene3D" id="3.40.190.10">
    <property type="entry name" value="Periplasmic binding protein-like II"/>
    <property type="match status" value="2"/>
</dbReference>
<dbReference type="Pfam" id="PF03466">
    <property type="entry name" value="LysR_substrate"/>
    <property type="match status" value="1"/>
</dbReference>
<dbReference type="PROSITE" id="PS50931">
    <property type="entry name" value="HTH_LYSR"/>
    <property type="match status" value="1"/>
</dbReference>
<dbReference type="SUPFAM" id="SSF46785">
    <property type="entry name" value="Winged helix' DNA-binding domain"/>
    <property type="match status" value="1"/>
</dbReference>
<dbReference type="InterPro" id="IPR000847">
    <property type="entry name" value="LysR_HTH_N"/>
</dbReference>
<evidence type="ECO:0000256" key="1">
    <source>
        <dbReference type="ARBA" id="ARBA00009437"/>
    </source>
</evidence>
<dbReference type="PANTHER" id="PTHR30537:SF26">
    <property type="entry name" value="GLYCINE CLEAVAGE SYSTEM TRANSCRIPTIONAL ACTIVATOR"/>
    <property type="match status" value="1"/>
</dbReference>
<sequence length="313" mass="34648">MSSWLPSLNGLRAFESVSRHLNYRKAAEELHVSPGAANQLVRKLEDALGGPLLEKKGRKLVLTPIGAVGREGLSLPFRQIADTVERMRAMTSAQRFVVTTTPSFAASWLVPRLERFKEANPGIDVLIDSTPQIVDMEVGVADVGIRFGVKDHGDLTFFRLFDEELCAFCSPRLVEGPPEITSLDHLEDAKLLRWDLTQFHWAENTRKWNYWKHWLTKMGAESVTPGDGLRFSDYNLAVQSAVAGQGFIIGSPRVLHDLIEAKLLVNPFGRGVATDIGYDLVVNEVALERAEVAAFVSWIMTEAGVVTGHSDPV</sequence>
<dbReference type="RefSeq" id="WP_338550943.1">
    <property type="nucleotide sequence ID" value="NZ_CP146069.1"/>
</dbReference>
<keyword evidence="2" id="KW-0805">Transcription regulation</keyword>
<dbReference type="InterPro" id="IPR005119">
    <property type="entry name" value="LysR_subst-bd"/>
</dbReference>
<keyword evidence="7" id="KW-1185">Reference proteome</keyword>
<proteinExistence type="inferred from homology"/>
<gene>
    <name evidence="6" type="ORF">RZ517_08105</name>
</gene>